<dbReference type="AlphaFoldDB" id="A0A0U2NCI9"/>
<reference evidence="9 10" key="1">
    <citation type="submission" date="2015-12" db="EMBL/GenBank/DDBJ databases">
        <title>A stable core within a dynamic pangenome in Sulfolobus acidocaldarius.</title>
        <authorList>
            <person name="Anderson R."/>
            <person name="Kouris A."/>
            <person name="Seward C."/>
            <person name="Campbell K."/>
            <person name="Whitaker R."/>
        </authorList>
    </citation>
    <scope>NUCLEOTIDE SEQUENCE [LARGE SCALE GENOMIC DNA]</scope>
    <source>
        <strain evidence="7 10">GG12-C01-09</strain>
        <strain evidence="8 9">NG05B_CO5_07</strain>
    </source>
</reference>
<dbReference type="InterPro" id="IPR003043">
    <property type="entry name" value="Uropor_MeTrfase_CS"/>
</dbReference>
<name>A0A0U2NCI9_9CREN</name>
<evidence type="ECO:0000256" key="2">
    <source>
        <dbReference type="ARBA" id="ARBA00022603"/>
    </source>
</evidence>
<evidence type="ECO:0000313" key="7">
    <source>
        <dbReference type="EMBL" id="ALU30605.1"/>
    </source>
</evidence>
<dbReference type="CDD" id="cd11642">
    <property type="entry name" value="SUMT"/>
    <property type="match status" value="1"/>
</dbReference>
<dbReference type="PANTHER" id="PTHR45790:SF3">
    <property type="entry name" value="S-ADENOSYL-L-METHIONINE-DEPENDENT UROPORPHYRINOGEN III METHYLTRANSFERASE, CHLOROPLASTIC"/>
    <property type="match status" value="1"/>
</dbReference>
<keyword evidence="4" id="KW-0949">S-adenosyl-L-methionine</keyword>
<organism evidence="7 10">
    <name type="scientific">Sulfolobus acidocaldarius</name>
    <dbReference type="NCBI Taxonomy" id="2285"/>
    <lineage>
        <taxon>Archaea</taxon>
        <taxon>Thermoproteota</taxon>
        <taxon>Thermoprotei</taxon>
        <taxon>Sulfolobales</taxon>
        <taxon>Sulfolobaceae</taxon>
        <taxon>Sulfolobus</taxon>
    </lineage>
</organism>
<evidence type="ECO:0000256" key="4">
    <source>
        <dbReference type="ARBA" id="ARBA00022691"/>
    </source>
</evidence>
<dbReference type="OMA" id="VIYMGIL"/>
<dbReference type="PANTHER" id="PTHR45790">
    <property type="entry name" value="SIROHEME SYNTHASE-RELATED"/>
    <property type="match status" value="1"/>
</dbReference>
<protein>
    <recommendedName>
        <fullName evidence="1">uroporphyrinogen-III C-methyltransferase</fullName>
        <ecNumber evidence="1">2.1.1.107</ecNumber>
    </recommendedName>
</protein>
<dbReference type="InterPro" id="IPR000878">
    <property type="entry name" value="4pyrrol_Mease"/>
</dbReference>
<keyword evidence="5" id="KW-0627">Porphyrin biosynthesis</keyword>
<dbReference type="Proteomes" id="UP000060043">
    <property type="component" value="Chromosome"/>
</dbReference>
<dbReference type="EMBL" id="CP013695">
    <property type="protein sequence ID" value="ALU32867.1"/>
    <property type="molecule type" value="Genomic_DNA"/>
</dbReference>
<dbReference type="GO" id="GO:0032259">
    <property type="term" value="P:methylation"/>
    <property type="evidence" value="ECO:0007669"/>
    <property type="project" value="UniProtKB-KW"/>
</dbReference>
<dbReference type="PROSITE" id="PS00839">
    <property type="entry name" value="SUMT_1"/>
    <property type="match status" value="1"/>
</dbReference>
<feature type="domain" description="Tetrapyrrole methylase" evidence="6">
    <location>
        <begin position="6"/>
        <end position="204"/>
    </location>
</feature>
<evidence type="ECO:0000256" key="1">
    <source>
        <dbReference type="ARBA" id="ARBA00012162"/>
    </source>
</evidence>
<dbReference type="InterPro" id="IPR006366">
    <property type="entry name" value="CobA/CysG_C"/>
</dbReference>
<proteinExistence type="predicted"/>
<dbReference type="PaxDb" id="1435377-SUSAZ_10105"/>
<dbReference type="Pfam" id="PF00590">
    <property type="entry name" value="TP_methylase"/>
    <property type="match status" value="1"/>
</dbReference>
<dbReference type="SUPFAM" id="SSF53790">
    <property type="entry name" value="Tetrapyrrole methylase"/>
    <property type="match status" value="1"/>
</dbReference>
<evidence type="ECO:0000256" key="5">
    <source>
        <dbReference type="ARBA" id="ARBA00023244"/>
    </source>
</evidence>
<evidence type="ECO:0000313" key="10">
    <source>
        <dbReference type="Proteomes" id="UP000065473"/>
    </source>
</evidence>
<keyword evidence="2 7" id="KW-0489">Methyltransferase</keyword>
<evidence type="ECO:0000259" key="6">
    <source>
        <dbReference type="Pfam" id="PF00590"/>
    </source>
</evidence>
<dbReference type="EC" id="2.1.1.107" evidence="1"/>
<dbReference type="InterPro" id="IPR014777">
    <property type="entry name" value="4pyrrole_Mease_sub1"/>
</dbReference>
<dbReference type="GO" id="GO:0004851">
    <property type="term" value="F:uroporphyrin-III C-methyltransferase activity"/>
    <property type="evidence" value="ECO:0007669"/>
    <property type="project" value="UniProtKB-EC"/>
</dbReference>
<dbReference type="Gene3D" id="3.40.1010.10">
    <property type="entry name" value="Cobalt-precorrin-4 Transmethylase, Domain 1"/>
    <property type="match status" value="1"/>
</dbReference>
<dbReference type="GO" id="GO:0019354">
    <property type="term" value="P:siroheme biosynthetic process"/>
    <property type="evidence" value="ECO:0007669"/>
    <property type="project" value="InterPro"/>
</dbReference>
<dbReference type="Proteomes" id="UP000065473">
    <property type="component" value="Chromosome"/>
</dbReference>
<evidence type="ECO:0000256" key="3">
    <source>
        <dbReference type="ARBA" id="ARBA00022679"/>
    </source>
</evidence>
<sequence length="231" mass="25306">MSLKKKVIVIGAGPGDPELLTLKGLKYLQVADVVIYDKLTAQAVVYARENSVKYMLSSDEDEIEVIRRYLRGYDVIVRLKNGDPYVFGRGPQLCYNMIAEGIQCEVIPGVSAVNSVPAYAGIPLTSNGFSDMVTVVSGVTEGGKLFDFSKVPDKGTLVVLMAGKRLEEVSKGLMSRRSPLDDVAVVEHGTYVDQRVSVMKLKDLVNVRPSSPSMLILGDVVKMRSLLWKFS</sequence>
<evidence type="ECO:0000313" key="9">
    <source>
        <dbReference type="Proteomes" id="UP000060043"/>
    </source>
</evidence>
<dbReference type="STRING" id="1435377.SUSAZ_10105"/>
<accession>A0A0U2NCI9</accession>
<keyword evidence="3 7" id="KW-0808">Transferase</keyword>
<dbReference type="InterPro" id="IPR035996">
    <property type="entry name" value="4pyrrol_Methylase_sf"/>
</dbReference>
<dbReference type="EMBL" id="CP013694">
    <property type="protein sequence ID" value="ALU30605.1"/>
    <property type="molecule type" value="Genomic_DNA"/>
</dbReference>
<dbReference type="InterPro" id="IPR050161">
    <property type="entry name" value="Siro_Cobalamin_biosynth"/>
</dbReference>
<gene>
    <name evidence="7" type="ORF">ATY89_07100</name>
    <name evidence="8" type="ORF">ATZ20_10120</name>
</gene>
<dbReference type="InterPro" id="IPR014776">
    <property type="entry name" value="4pyrrole_Mease_sub2"/>
</dbReference>
<dbReference type="Gene3D" id="3.30.950.10">
    <property type="entry name" value="Methyltransferase, Cobalt-precorrin-4 Transmethylase, Domain 2"/>
    <property type="match status" value="1"/>
</dbReference>
<evidence type="ECO:0000313" key="8">
    <source>
        <dbReference type="EMBL" id="ALU32867.1"/>
    </source>
</evidence>